<dbReference type="InterPro" id="IPR036736">
    <property type="entry name" value="ACP-like_sf"/>
</dbReference>
<dbReference type="InterPro" id="IPR009081">
    <property type="entry name" value="PP-bd_ACP"/>
</dbReference>
<dbReference type="InterPro" id="IPR001031">
    <property type="entry name" value="Thioesterase"/>
</dbReference>
<dbReference type="InterPro" id="IPR029058">
    <property type="entry name" value="AB_hydrolase_fold"/>
</dbReference>
<dbReference type="PROSITE" id="PS00455">
    <property type="entry name" value="AMP_BINDING"/>
    <property type="match status" value="1"/>
</dbReference>
<dbReference type="Gene3D" id="2.30.38.10">
    <property type="entry name" value="Luciferase, Domain 3"/>
    <property type="match status" value="1"/>
</dbReference>
<dbReference type="InterPro" id="IPR010071">
    <property type="entry name" value="AA_adenyl_dom"/>
</dbReference>
<gene>
    <name evidence="2" type="ORF">GCM10010253_12770</name>
</gene>
<dbReference type="NCBIfam" id="TIGR01733">
    <property type="entry name" value="AA-adenyl-dom"/>
    <property type="match status" value="1"/>
</dbReference>
<dbReference type="Pfam" id="PF13193">
    <property type="entry name" value="AMP-binding_C"/>
    <property type="match status" value="1"/>
</dbReference>
<dbReference type="Gene3D" id="3.30.559.30">
    <property type="entry name" value="Nonribosomal peptide synthetase, condensation domain"/>
    <property type="match status" value="1"/>
</dbReference>
<evidence type="ECO:0000313" key="2">
    <source>
        <dbReference type="EMBL" id="GGS40495.1"/>
    </source>
</evidence>
<dbReference type="InterPro" id="IPR000873">
    <property type="entry name" value="AMP-dep_synth/lig_dom"/>
</dbReference>
<protein>
    <submittedName>
        <fullName evidence="2">Amino acid adenylation protein</fullName>
    </submittedName>
</protein>
<dbReference type="Gene3D" id="1.10.1200.10">
    <property type="entry name" value="ACP-like"/>
    <property type="match status" value="1"/>
</dbReference>
<dbReference type="InterPro" id="IPR025110">
    <property type="entry name" value="AMP-bd_C"/>
</dbReference>
<reference evidence="3" key="1">
    <citation type="journal article" date="2019" name="Int. J. Syst. Evol. Microbiol.">
        <title>The Global Catalogue of Microorganisms (GCM) 10K type strain sequencing project: providing services to taxonomists for standard genome sequencing and annotation.</title>
        <authorList>
            <consortium name="The Broad Institute Genomics Platform"/>
            <consortium name="The Broad Institute Genome Sequencing Center for Infectious Disease"/>
            <person name="Wu L."/>
            <person name="Ma J."/>
        </authorList>
    </citation>
    <scope>NUCLEOTIDE SEQUENCE [LARGE SCALE GENOMIC DNA]</scope>
    <source>
        <strain evidence="3">JCM 4350</strain>
    </source>
</reference>
<dbReference type="SUPFAM" id="SSF56801">
    <property type="entry name" value="Acetyl-CoA synthetase-like"/>
    <property type="match status" value="1"/>
</dbReference>
<dbReference type="Pfam" id="PF00550">
    <property type="entry name" value="PP-binding"/>
    <property type="match status" value="1"/>
</dbReference>
<dbReference type="Pfam" id="PF00975">
    <property type="entry name" value="Thioesterase"/>
    <property type="match status" value="1"/>
</dbReference>
<organism evidence="2 3">
    <name type="scientific">Streptomyces badius</name>
    <dbReference type="NCBI Taxonomy" id="1941"/>
    <lineage>
        <taxon>Bacteria</taxon>
        <taxon>Bacillati</taxon>
        <taxon>Actinomycetota</taxon>
        <taxon>Actinomycetes</taxon>
        <taxon>Kitasatosporales</taxon>
        <taxon>Streptomycetaceae</taxon>
        <taxon>Streptomyces</taxon>
    </lineage>
</organism>
<name>A0ABQ2SVT3_STRBA</name>
<comment type="caution">
    <text evidence="2">The sequence shown here is derived from an EMBL/GenBank/DDBJ whole genome shotgun (WGS) entry which is preliminary data.</text>
</comment>
<sequence>MPGRRSFRCVPSALTEEAAVNTMGVPMAGKSRLSPTKIWPWSAPGGGTESGIAELRLAVSEELLDRLSAVGPPTAVLLAAHAKVVSALSAESEVLTGVLGASAGGTDRPDAALVDVGDGTWRELVAASAAALAAGAPGPDDDPSEPVFEAVLDLRGFGPRPAAPGGPVADDAVLYVTFVPSGDGTHGELVVRHRREIHDADHGARIAHYHLRALEHLAAAPDTPHRAATLLDEDELHRQLHEHSGPDRPLPPELFVELFEKRVSGAPDDLAAAHRGESWTYGELNARANRVAHALLAAGLRTEDPVAVSMERELDWIAAMLGVFKAGGAYLPVRPDFPADRIGTQLGRAGCSFALSKTGSDASVSEAVRTGDRPCALLRMEEIEAAGHPSTDPRVELAPDGLAYIYFTSGSTGEPKGAMCEHAGMLNHLFMKLDDIELEPGDVVTQTASQCFDISLWQVASPLLVGGSTRIIDTERQLDVASFVAELAEGGVQAIQVVPAYLDVMVSHLTQHPVDLADLRTVSVTGEALKLELVRRWFALYPGIRLVNAYGATEVSDDTMHEVLSEVPVRDFVSVGRSLRNVHTYVLDRDLRLAPLGAPGEIAFSGVAVGRGYINDPERTAAAFVEDPYRPGTRMYRTGDFGRWLPEGRIEFLGRRDEQVKIRGFRIEIGDIENKLLRMPGVREAAVVIEGAEGRDRNLVAFYNGADTLRGEEISAFLGTLLPDYMVPTYFHRLDPLPLTENGKVNKKMLTRLAGTLGHGGGSYVAPVTATERRLATVWAEVLGVPLERIGRRDNFFELGGTSLSAVRLVVGLDRLVSLKHLVAQPVLEDLAAFVDAREAPRTAADRRAATGLLQRLATPHAGPAATLIAFPYAGGNAVNFRQLATELTPWGVDVYAVELPGHDLGGADGEPMAEVVDIAKTVHDEIIERVTGPVLLWGHCAGVTYALEVARQLERSGRAPARLFAGALLLDDEEALRDEMAEVTAMSDRDITLLLRHDQAYVELDALKPERTGVVGAAYRHDVCSTNRYLLDALVGPAERVRTPMEVVVAADDTTTPGYPERHRDWERLAETVTLSELADGGHYFVRTRAAGTARLIAAAVPRSGAAPAEEDPA</sequence>
<dbReference type="PANTHER" id="PTHR45527">
    <property type="entry name" value="NONRIBOSOMAL PEPTIDE SYNTHETASE"/>
    <property type="match status" value="1"/>
</dbReference>
<dbReference type="SUPFAM" id="SSF52777">
    <property type="entry name" value="CoA-dependent acyltransferases"/>
    <property type="match status" value="1"/>
</dbReference>
<dbReference type="Gene3D" id="3.30.300.30">
    <property type="match status" value="1"/>
</dbReference>
<dbReference type="Proteomes" id="UP000659767">
    <property type="component" value="Unassembled WGS sequence"/>
</dbReference>
<dbReference type="PANTHER" id="PTHR45527:SF1">
    <property type="entry name" value="FATTY ACID SYNTHASE"/>
    <property type="match status" value="1"/>
</dbReference>
<dbReference type="PROSITE" id="PS50075">
    <property type="entry name" value="CARRIER"/>
    <property type="match status" value="1"/>
</dbReference>
<keyword evidence="3" id="KW-1185">Reference proteome</keyword>
<dbReference type="InterPro" id="IPR020845">
    <property type="entry name" value="AMP-binding_CS"/>
</dbReference>
<feature type="domain" description="Carrier" evidence="1">
    <location>
        <begin position="766"/>
        <end position="845"/>
    </location>
</feature>
<evidence type="ECO:0000313" key="3">
    <source>
        <dbReference type="Proteomes" id="UP000659767"/>
    </source>
</evidence>
<evidence type="ECO:0000259" key="1">
    <source>
        <dbReference type="PROSITE" id="PS50075"/>
    </source>
</evidence>
<accession>A0ABQ2SVT3</accession>
<dbReference type="Pfam" id="PF00501">
    <property type="entry name" value="AMP-binding"/>
    <property type="match status" value="1"/>
</dbReference>
<dbReference type="CDD" id="cd05930">
    <property type="entry name" value="A_NRPS"/>
    <property type="match status" value="1"/>
</dbReference>
<dbReference type="Gene3D" id="3.40.50.980">
    <property type="match status" value="2"/>
</dbReference>
<dbReference type="EMBL" id="BMSZ01000003">
    <property type="protein sequence ID" value="GGS40495.1"/>
    <property type="molecule type" value="Genomic_DNA"/>
</dbReference>
<dbReference type="Gene3D" id="3.40.50.1820">
    <property type="entry name" value="alpha/beta hydrolase"/>
    <property type="match status" value="1"/>
</dbReference>
<proteinExistence type="predicted"/>
<dbReference type="SUPFAM" id="SSF53474">
    <property type="entry name" value="alpha/beta-Hydrolases"/>
    <property type="match status" value="1"/>
</dbReference>
<dbReference type="InterPro" id="IPR045851">
    <property type="entry name" value="AMP-bd_C_sf"/>
</dbReference>